<dbReference type="Gene3D" id="1.10.3210.10">
    <property type="entry name" value="Hypothetical protein af1432"/>
    <property type="match status" value="1"/>
</dbReference>
<feature type="domain" description="HD-GYP" evidence="2">
    <location>
        <begin position="50"/>
        <end position="256"/>
    </location>
</feature>
<dbReference type="AlphaFoldDB" id="A0A5C1QCJ0"/>
<evidence type="ECO:0000259" key="2">
    <source>
        <dbReference type="PROSITE" id="PS51832"/>
    </source>
</evidence>
<feature type="domain" description="PAC" evidence="1">
    <location>
        <begin position="1"/>
        <end position="34"/>
    </location>
</feature>
<accession>A0A5C1QCJ0</accession>
<dbReference type="EMBL" id="CP035807">
    <property type="protein sequence ID" value="QEN05261.1"/>
    <property type="molecule type" value="Genomic_DNA"/>
</dbReference>
<organism evidence="3 4">
    <name type="scientific">Thiospirochaeta perfilievii</name>
    <dbReference type="NCBI Taxonomy" id="252967"/>
    <lineage>
        <taxon>Bacteria</taxon>
        <taxon>Pseudomonadati</taxon>
        <taxon>Spirochaetota</taxon>
        <taxon>Spirochaetia</taxon>
        <taxon>Spirochaetales</taxon>
        <taxon>Spirochaetaceae</taxon>
        <taxon>Thiospirochaeta</taxon>
    </lineage>
</organism>
<evidence type="ECO:0000259" key="1">
    <source>
        <dbReference type="PROSITE" id="PS50113"/>
    </source>
</evidence>
<dbReference type="SMART" id="SM00471">
    <property type="entry name" value="HDc"/>
    <property type="match status" value="1"/>
</dbReference>
<dbReference type="Pfam" id="PF13487">
    <property type="entry name" value="HD_5"/>
    <property type="match status" value="1"/>
</dbReference>
<dbReference type="InterPro" id="IPR052020">
    <property type="entry name" value="Cyclic_di-GMP/3'3'-cGAMP_PDE"/>
</dbReference>
<dbReference type="SUPFAM" id="SSF109604">
    <property type="entry name" value="HD-domain/PDEase-like"/>
    <property type="match status" value="1"/>
</dbReference>
<keyword evidence="4" id="KW-1185">Reference proteome</keyword>
<dbReference type="PANTHER" id="PTHR45228">
    <property type="entry name" value="CYCLIC DI-GMP PHOSPHODIESTERASE TM_0186-RELATED"/>
    <property type="match status" value="1"/>
</dbReference>
<evidence type="ECO:0000313" key="3">
    <source>
        <dbReference type="EMBL" id="QEN05261.1"/>
    </source>
</evidence>
<dbReference type="KEGG" id="sper:EW093_11235"/>
<reference evidence="3 4" key="1">
    <citation type="submission" date="2019-02" db="EMBL/GenBank/DDBJ databases">
        <authorList>
            <person name="Fomenkov A."/>
            <person name="Dubinina G."/>
            <person name="Grabovich M."/>
            <person name="Vincze T."/>
            <person name="Roberts R.J."/>
        </authorList>
    </citation>
    <scope>NUCLEOTIDE SEQUENCE [LARGE SCALE GENOMIC DNA]</scope>
    <source>
        <strain evidence="3 4">P</strain>
    </source>
</reference>
<sequence length="264" mass="30584">MITPVFDENREIIKYVGLKEDLTGLLTIQKELEETLVSLEETVNKRTLVLRSTQSLLLESLATLSEYRDNETGEHIKRTKLYVKFLVECISSSLDYTEYELVQLWSSAPLHDIGKVAIPDNILLKPDKLTDEEFDIMKMHPIHGNEALMRVSECKDDDNFLKFAKEITLFHHEKWDGSGYPYGLEGEDIPISARMMALADVYDALRSKRPYKDPIPHEKVMGMILEERGRHFDPVLVDLFIEFNGKFNDIFTNSMEEVFNFDDL</sequence>
<dbReference type="Proteomes" id="UP000323824">
    <property type="component" value="Chromosome"/>
</dbReference>
<protein>
    <submittedName>
        <fullName evidence="3">HD domain-containing protein</fullName>
    </submittedName>
</protein>
<dbReference type="CDD" id="cd00077">
    <property type="entry name" value="HDc"/>
    <property type="match status" value="1"/>
</dbReference>
<gene>
    <name evidence="3" type="ORF">EW093_11235</name>
</gene>
<name>A0A5C1QCJ0_9SPIO</name>
<evidence type="ECO:0000313" key="4">
    <source>
        <dbReference type="Proteomes" id="UP000323824"/>
    </source>
</evidence>
<dbReference type="InterPro" id="IPR000700">
    <property type="entry name" value="PAS-assoc_C"/>
</dbReference>
<dbReference type="InterPro" id="IPR003607">
    <property type="entry name" value="HD/PDEase_dom"/>
</dbReference>
<dbReference type="PROSITE" id="PS50113">
    <property type="entry name" value="PAC"/>
    <property type="match status" value="1"/>
</dbReference>
<dbReference type="PANTHER" id="PTHR45228:SF5">
    <property type="entry name" value="CYCLIC DI-GMP PHOSPHODIESTERASE VC_1348-RELATED"/>
    <property type="match status" value="1"/>
</dbReference>
<dbReference type="OrthoDB" id="9781505at2"/>
<dbReference type="PROSITE" id="PS51832">
    <property type="entry name" value="HD_GYP"/>
    <property type="match status" value="1"/>
</dbReference>
<proteinExistence type="predicted"/>
<reference evidence="3 4" key="2">
    <citation type="submission" date="2019-09" db="EMBL/GenBank/DDBJ databases">
        <title>Complete Genome Sequence and Methylome Analysis of free living Spirochaetas.</title>
        <authorList>
            <person name="Leshcheva N."/>
            <person name="Mikheeva N."/>
        </authorList>
    </citation>
    <scope>NUCLEOTIDE SEQUENCE [LARGE SCALE GENOMIC DNA]</scope>
    <source>
        <strain evidence="3 4">P</strain>
    </source>
</reference>
<dbReference type="InterPro" id="IPR037522">
    <property type="entry name" value="HD_GYP_dom"/>
</dbReference>